<dbReference type="EMBL" id="VWXD01000001">
    <property type="protein sequence ID" value="NIE99139.1"/>
    <property type="molecule type" value="Genomic_DNA"/>
</dbReference>
<proteinExistence type="predicted"/>
<dbReference type="Proteomes" id="UP000780690">
    <property type="component" value="Unassembled WGS sequence"/>
</dbReference>
<protein>
    <submittedName>
        <fullName evidence="1">Uncharacterized protein</fullName>
    </submittedName>
</protein>
<reference evidence="1 2" key="1">
    <citation type="journal article" date="2019" name="bioRxiv">
        <title>Bacteria contribute to plant secondary compound degradation in a generalist herbivore system.</title>
        <authorList>
            <person name="Francoeur C.B."/>
            <person name="Khadempour L."/>
            <person name="Moreira-Soto R.D."/>
            <person name="Gotting K."/>
            <person name="Book A.J."/>
            <person name="Pinto-Tomas A.A."/>
            <person name="Keefover-Ring K."/>
            <person name="Currie C.R."/>
        </authorList>
    </citation>
    <scope>NUCLEOTIDE SEQUENCE [LARGE SCALE GENOMIC DNA]</scope>
    <source>
        <strain evidence="1 2">Acro-805</strain>
    </source>
</reference>
<keyword evidence="2" id="KW-1185">Reference proteome</keyword>
<accession>A0ABX0QUG4</accession>
<dbReference type="RefSeq" id="WP_167135103.1">
    <property type="nucleotide sequence ID" value="NZ_VWXD01000001.1"/>
</dbReference>
<evidence type="ECO:0000313" key="2">
    <source>
        <dbReference type="Proteomes" id="UP000780690"/>
    </source>
</evidence>
<evidence type="ECO:0000313" key="1">
    <source>
        <dbReference type="EMBL" id="NIE99139.1"/>
    </source>
</evidence>
<sequence>MKGSTCNLIARTALPHKAYGRHRANAKGDKIDVVFCAVSNGIIDASYIKPGKTIVRILKNCWHFICAPNAHHLEKRKFHY</sequence>
<name>A0ABX0QUG4_9GAMM</name>
<comment type="caution">
    <text evidence="1">The sequence shown here is derived from an EMBL/GenBank/DDBJ whole genome shotgun (WGS) entry which is preliminary data.</text>
</comment>
<gene>
    <name evidence="1" type="ORF">F3J38_03480</name>
</gene>
<organism evidence="1 2">
    <name type="scientific">Candidatus Pantoea formicae</name>
    <dbReference type="NCBI Taxonomy" id="2608355"/>
    <lineage>
        <taxon>Bacteria</taxon>
        <taxon>Pseudomonadati</taxon>
        <taxon>Pseudomonadota</taxon>
        <taxon>Gammaproteobacteria</taxon>
        <taxon>Enterobacterales</taxon>
        <taxon>Erwiniaceae</taxon>
        <taxon>Pantoea</taxon>
    </lineage>
</organism>